<evidence type="ECO:0000313" key="3">
    <source>
        <dbReference type="Proteomes" id="UP000295493"/>
    </source>
</evidence>
<reference evidence="2 3" key="1">
    <citation type="submission" date="2019-03" db="EMBL/GenBank/DDBJ databases">
        <title>Genomic Encyclopedia of Type Strains, Phase IV (KMG-IV): sequencing the most valuable type-strain genomes for metagenomic binning, comparative biology and taxonomic classification.</title>
        <authorList>
            <person name="Goeker M."/>
        </authorList>
    </citation>
    <scope>NUCLEOTIDE SEQUENCE [LARGE SCALE GENOMIC DNA]</scope>
    <source>
        <strain evidence="2 3">DSM 25059</strain>
    </source>
</reference>
<dbReference type="Proteomes" id="UP000295493">
    <property type="component" value="Unassembled WGS sequence"/>
</dbReference>
<comment type="caution">
    <text evidence="2">The sequence shown here is derived from an EMBL/GenBank/DDBJ whole genome shotgun (WGS) entry which is preliminary data.</text>
</comment>
<dbReference type="AlphaFoldDB" id="A0A4R6FNQ4"/>
<evidence type="ECO:0000256" key="1">
    <source>
        <dbReference type="SAM" id="MobiDB-lite"/>
    </source>
</evidence>
<dbReference type="OrthoDB" id="7403919at2"/>
<proteinExistence type="predicted"/>
<feature type="region of interest" description="Disordered" evidence="1">
    <location>
        <begin position="89"/>
        <end position="112"/>
    </location>
</feature>
<sequence>MAEWLVERGIGEDRAALIEDGAIVEARIRPHDDLAPGTVIRARLARRIPPRNQGIAVWDGGEALLSPLPRGVTEGASLSIEITRPAISERGKPKRALARPSEEAPRPAPALADTLDGPVRLLDWREGDALEAAGWSELLEEAASGSIAFVGGTAHITMTPAMTLIDIDGEGAPGDLAVSGAAAAARAVRRLDISGSIGIDLPTVADKAVRQAAGEAIDAALPQPFERTAVNGFGFVQIIRRRSRLSLMELYAHDSLLSHARALLRIAERSKGAGERTLHAHPHIVHAIESRESWAIELSQRIGAPIALRADPALAISSGHVQARFP</sequence>
<evidence type="ECO:0000313" key="2">
    <source>
        <dbReference type="EMBL" id="TDN82305.1"/>
    </source>
</evidence>
<dbReference type="EMBL" id="SNWD01000006">
    <property type="protein sequence ID" value="TDN82305.1"/>
    <property type="molecule type" value="Genomic_DNA"/>
</dbReference>
<dbReference type="RefSeq" id="WP_133495681.1">
    <property type="nucleotide sequence ID" value="NZ_BMLU01000006.1"/>
</dbReference>
<accession>A0A4R6FNQ4</accession>
<protein>
    <submittedName>
        <fullName evidence="2">Uncharacterized protein</fullName>
    </submittedName>
</protein>
<name>A0A4R6FNQ4_9SPHN</name>
<organism evidence="2 3">
    <name type="scientific">Stakelama pacifica</name>
    <dbReference type="NCBI Taxonomy" id="517720"/>
    <lineage>
        <taxon>Bacteria</taxon>
        <taxon>Pseudomonadati</taxon>
        <taxon>Pseudomonadota</taxon>
        <taxon>Alphaproteobacteria</taxon>
        <taxon>Sphingomonadales</taxon>
        <taxon>Sphingomonadaceae</taxon>
        <taxon>Stakelama</taxon>
    </lineage>
</organism>
<gene>
    <name evidence="2" type="ORF">EV664_106112</name>
</gene>
<keyword evidence="3" id="KW-1185">Reference proteome</keyword>